<feature type="compositionally biased region" description="Polar residues" evidence="1">
    <location>
        <begin position="1240"/>
        <end position="1252"/>
    </location>
</feature>
<feature type="region of interest" description="Disordered" evidence="1">
    <location>
        <begin position="151"/>
        <end position="196"/>
    </location>
</feature>
<feature type="compositionally biased region" description="Basic and acidic residues" evidence="1">
    <location>
        <begin position="1151"/>
        <end position="1162"/>
    </location>
</feature>
<feature type="compositionally biased region" description="Low complexity" evidence="1">
    <location>
        <begin position="158"/>
        <end position="195"/>
    </location>
</feature>
<feature type="compositionally biased region" description="Polar residues" evidence="1">
    <location>
        <begin position="1554"/>
        <end position="1571"/>
    </location>
</feature>
<dbReference type="PANTHER" id="PTHR14931">
    <property type="entry name" value="GENE 340-RELATED"/>
    <property type="match status" value="1"/>
</dbReference>
<evidence type="ECO:0000313" key="3">
    <source>
        <dbReference type="Proteomes" id="UP000438429"/>
    </source>
</evidence>
<feature type="compositionally biased region" description="Polar residues" evidence="1">
    <location>
        <begin position="936"/>
        <end position="958"/>
    </location>
</feature>
<comment type="caution">
    <text evidence="2">The sequence shown here is derived from an EMBL/GenBank/DDBJ whole genome shotgun (WGS) entry which is preliminary data.</text>
</comment>
<feature type="compositionally biased region" description="Basic and acidic residues" evidence="1">
    <location>
        <begin position="1803"/>
        <end position="1812"/>
    </location>
</feature>
<feature type="region of interest" description="Disordered" evidence="1">
    <location>
        <begin position="511"/>
        <end position="535"/>
    </location>
</feature>
<accession>A0A6A4S5H4</accession>
<feature type="compositionally biased region" description="Basic and acidic residues" evidence="1">
    <location>
        <begin position="803"/>
        <end position="814"/>
    </location>
</feature>
<feature type="compositionally biased region" description="Polar residues" evidence="1">
    <location>
        <begin position="1057"/>
        <end position="1077"/>
    </location>
</feature>
<feature type="compositionally biased region" description="Basic and acidic residues" evidence="1">
    <location>
        <begin position="1659"/>
        <end position="1680"/>
    </location>
</feature>
<feature type="compositionally biased region" description="Polar residues" evidence="1">
    <location>
        <begin position="852"/>
        <end position="861"/>
    </location>
</feature>
<evidence type="ECO:0000313" key="2">
    <source>
        <dbReference type="EMBL" id="KAF0027458.1"/>
    </source>
</evidence>
<feature type="region of interest" description="Disordered" evidence="1">
    <location>
        <begin position="920"/>
        <end position="962"/>
    </location>
</feature>
<feature type="compositionally biased region" description="Polar residues" evidence="1">
    <location>
        <begin position="990"/>
        <end position="1006"/>
    </location>
</feature>
<feature type="compositionally biased region" description="Acidic residues" evidence="1">
    <location>
        <begin position="828"/>
        <end position="840"/>
    </location>
</feature>
<feature type="compositionally biased region" description="Basic and acidic residues" evidence="1">
    <location>
        <begin position="764"/>
        <end position="773"/>
    </location>
</feature>
<feature type="compositionally biased region" description="Basic residues" evidence="1">
    <location>
        <begin position="1598"/>
        <end position="1620"/>
    </location>
</feature>
<dbReference type="Pfam" id="PF15090">
    <property type="entry name" value="DUF4553"/>
    <property type="match status" value="1"/>
</dbReference>
<evidence type="ECO:0008006" key="4">
    <source>
        <dbReference type="Google" id="ProtNLM"/>
    </source>
</evidence>
<feature type="region of interest" description="Disordered" evidence="1">
    <location>
        <begin position="989"/>
        <end position="1307"/>
    </location>
</feature>
<feature type="compositionally biased region" description="Polar residues" evidence="1">
    <location>
        <begin position="1492"/>
        <end position="1502"/>
    </location>
</feature>
<feature type="region of interest" description="Disordered" evidence="1">
    <location>
        <begin position="671"/>
        <end position="870"/>
    </location>
</feature>
<reference evidence="2 3" key="1">
    <citation type="submission" date="2019-06" db="EMBL/GenBank/DDBJ databases">
        <title>Draft genomes of female and male turbot (Scophthalmus maximus).</title>
        <authorList>
            <person name="Xu H."/>
            <person name="Xu X.-W."/>
            <person name="Shao C."/>
            <person name="Chen S."/>
        </authorList>
    </citation>
    <scope>NUCLEOTIDE SEQUENCE [LARGE SCALE GENOMIC DNA]</scope>
    <source>
        <strain evidence="2">Ysfricsl-2016a</strain>
        <tissue evidence="2">Blood</tissue>
    </source>
</reference>
<feature type="compositionally biased region" description="Polar residues" evidence="1">
    <location>
        <begin position="673"/>
        <end position="687"/>
    </location>
</feature>
<feature type="compositionally biased region" description="Polar residues" evidence="1">
    <location>
        <begin position="1102"/>
        <end position="1126"/>
    </location>
</feature>
<feature type="compositionally biased region" description="Polar residues" evidence="1">
    <location>
        <begin position="1280"/>
        <end position="1289"/>
    </location>
</feature>
<feature type="region of interest" description="Disordered" evidence="1">
    <location>
        <begin position="1482"/>
        <end position="1502"/>
    </location>
</feature>
<feature type="compositionally biased region" description="Polar residues" evidence="1">
    <location>
        <begin position="1648"/>
        <end position="1658"/>
    </location>
</feature>
<dbReference type="InterPro" id="IPR028104">
    <property type="entry name" value="DUF4553"/>
</dbReference>
<dbReference type="EMBL" id="VEVO01000018">
    <property type="protein sequence ID" value="KAF0027458.1"/>
    <property type="molecule type" value="Genomic_DNA"/>
</dbReference>
<organism evidence="2 3">
    <name type="scientific">Scophthalmus maximus</name>
    <name type="common">Turbot</name>
    <name type="synonym">Psetta maxima</name>
    <dbReference type="NCBI Taxonomy" id="52904"/>
    <lineage>
        <taxon>Eukaryota</taxon>
        <taxon>Metazoa</taxon>
        <taxon>Chordata</taxon>
        <taxon>Craniata</taxon>
        <taxon>Vertebrata</taxon>
        <taxon>Euteleostomi</taxon>
        <taxon>Actinopterygii</taxon>
        <taxon>Neopterygii</taxon>
        <taxon>Teleostei</taxon>
        <taxon>Neoteleostei</taxon>
        <taxon>Acanthomorphata</taxon>
        <taxon>Carangaria</taxon>
        <taxon>Pleuronectiformes</taxon>
        <taxon>Pleuronectoidei</taxon>
        <taxon>Scophthalmidae</taxon>
        <taxon>Scophthalmus</taxon>
    </lineage>
</organism>
<dbReference type="PANTHER" id="PTHR14931:SF2">
    <property type="entry name" value="LIGAND DEPENDENT NUCLEAR RECEPTOR COREPRESSOR"/>
    <property type="match status" value="1"/>
</dbReference>
<evidence type="ECO:0000256" key="1">
    <source>
        <dbReference type="SAM" id="MobiDB-lite"/>
    </source>
</evidence>
<feature type="region of interest" description="Disordered" evidence="1">
    <location>
        <begin position="1544"/>
        <end position="1688"/>
    </location>
</feature>
<proteinExistence type="predicted"/>
<feature type="compositionally biased region" description="Pro residues" evidence="1">
    <location>
        <begin position="1080"/>
        <end position="1090"/>
    </location>
</feature>
<gene>
    <name evidence="2" type="ORF">F2P81_020199</name>
</gene>
<feature type="region of interest" description="Disordered" evidence="1">
    <location>
        <begin position="1"/>
        <end position="20"/>
    </location>
</feature>
<protein>
    <recommendedName>
        <fullName evidence="4">Ligand-dependent nuclear receptor corepressor-like protein</fullName>
    </recommendedName>
</protein>
<feature type="compositionally biased region" description="Basic and acidic residues" evidence="1">
    <location>
        <begin position="696"/>
        <end position="713"/>
    </location>
</feature>
<feature type="region of interest" description="Disordered" evidence="1">
    <location>
        <begin position="1710"/>
        <end position="1821"/>
    </location>
</feature>
<name>A0A6A4S5H4_SCOMX</name>
<sequence length="1821" mass="198633">METHRATAEGVKNMETPAGKRMLRSGATRFESILEGLFDPELVEDLKLFKDSEPIAVSDWSFDENCLFCCLRRDKVKENLIGLNKEGLEDTPKPLLVKDPTTISRLEKQAEEFLNAVLYRKDVPNFSDPNIPIVAREILQRMIRQFAAEYTSKTSPTQDSCSDSQPCSDQSLPTPPLLAGAPPSASPAATLAGPAHNQNPVLSKLLMADQDAPLDLTIKKPPAEPSEQDGVLDLSIKKNRHSSNLAVRSPCLSPATPTLKGESPDLRVTKAKDLQSTSTLEQFMAKLCPHHQRQIVDAIGFLQTEVKALASSNTQQAYNSTSGIQGSACSTEKSTAVTPEKSSPQLRFPSESTPKSGVQDISHSIPSSCAMEKVPDNAVSLKTSVTAGSALDLCSPGSGSNHALVTPTTYPVDTDNTSHGDHAPLKMKIMTSNVADGKKLSCVLNASLSSHSETSEIRQGNSNSTNRIETHSARLSTSVKRHNQTSHIHQARQRETLGNAKDTPTKLFSVHMSIPPDSPRTARKTIRSSSDLRTRESACRGMVDPDLGHCDIVFIDKPITECFKEQRQSILPRRNARKSTRGHMYSDEIWELKTVRTLAGRGNCPNPMPELITLVTPKQILSKPEGVPPVDMPFAGSCRETINQQMSTEESDESVIPGTGDVVEVADSEDIVETSQTDQCQSKGQSAPPSPIKSPTENKETEMNTNVDLDRTADPGTATGGEDSFAQAPSEPGTHIEPEPQEDIPESTEQTEAKTSAEPLENITIKETEHEVSSDNPCNSEPVLQENTAPSPMNQVEEDVEENEKGKIQDEHPQELQPETPLHYNNSEEAEESSIVDSAEEPIVKELEMETSETVDSVTPSETKDSNDIDYDVSSKTLDALLKELPPWRRKKGTVISLPKRLKQTKAVIVGFVNGRPISASDRSLRRRSSNSATSPNRTPVKSSQNVANKTSVDSNIDSPVENKHLETHLPETYIPVNSNETVPVIEQVTEPSSASPQSKVPSRTKQIQKQKRVQRNQDGLPVLSDQPVDSPQSTESKRQLRSAGQKPDGTPVSPPTGVTSDTTPKPTATHALQSTELPLPLPSPLPATCPPLIGSSPPAASEQSQHSTVPETTLELNIEKSQPVETTAEETDKIEIGSGLPSKQKLRSAKAVDDGKDEKQQIKRKRVLRKDGEASDTALSQKPNIAPLEDRAASEDDCNSSISDKPTRMPLRSEGSKAEMFHQFGSQSPPLDNKKLALRSQTTAPPSTSGFTVAGRPSDVASPTRIERKLKAQAKPTPVSGTSLSPHSSAIPDIPLTTRPEPPKQTTNKFFETLTGEENQHLITNLNIKYDKMQKGWVQLDKEGQPATRYKNKADRQAAIWKSKRRARKPKSSENQKYSPVQMLFMKGFNLSSICRWFLESTETKSLVIVKKVNTRLPSETQLCFHSSSGASGTSQGVFPSIQAERLKKHLKKFAIASPVKSNPKSQKLIAKALEQEANAVKGKEKRDAPGTTQTLTKSHSSAKACAQIAESQKCSGKSKNPASARILRKYSNIRGKMQVQQTNVGMKKASKTLKSNNMKKLATTKSAGKSNLKRSLKAQKSPLRVSKQMKESAAKMARRKKLASKRTGKHPVHGRAAKARGGSGRASRDTTKKQLPKRCSRRLGSPKTSEQNLVDTSKNKIDNKRPSEPEKAEVEKPAVTKMHPVKIQAKESLHSTLAEIKVTENAFETSQQSTDAKGPASPDQVLTRSQRKIEVAVPLSGSPGRAAKRAKKSMTTQKASLKSGRRPEEPALTRRGSLKNPAKRSQAALLPRGATKAATKRARELLETPAKRTRTSFSK</sequence>
<feature type="region of interest" description="Disordered" evidence="1">
    <location>
        <begin position="318"/>
        <end position="362"/>
    </location>
</feature>
<feature type="compositionally biased region" description="Polar residues" evidence="1">
    <location>
        <begin position="785"/>
        <end position="794"/>
    </location>
</feature>
<dbReference type="Proteomes" id="UP000438429">
    <property type="component" value="Unassembled WGS sequence"/>
</dbReference>